<protein>
    <submittedName>
        <fullName evidence="1">Uncharacterized protein</fullName>
    </submittedName>
</protein>
<organism evidence="1">
    <name type="scientific">Anguilla anguilla</name>
    <name type="common">European freshwater eel</name>
    <name type="synonym">Muraena anguilla</name>
    <dbReference type="NCBI Taxonomy" id="7936"/>
    <lineage>
        <taxon>Eukaryota</taxon>
        <taxon>Metazoa</taxon>
        <taxon>Chordata</taxon>
        <taxon>Craniata</taxon>
        <taxon>Vertebrata</taxon>
        <taxon>Euteleostomi</taxon>
        <taxon>Actinopterygii</taxon>
        <taxon>Neopterygii</taxon>
        <taxon>Teleostei</taxon>
        <taxon>Anguilliformes</taxon>
        <taxon>Anguillidae</taxon>
        <taxon>Anguilla</taxon>
    </lineage>
</organism>
<name>A0A0E9WKZ9_ANGAN</name>
<dbReference type="EMBL" id="GBXM01018342">
    <property type="protein sequence ID" value="JAH90235.1"/>
    <property type="molecule type" value="Transcribed_RNA"/>
</dbReference>
<reference evidence="1" key="1">
    <citation type="submission" date="2014-11" db="EMBL/GenBank/DDBJ databases">
        <authorList>
            <person name="Amaro Gonzalez C."/>
        </authorList>
    </citation>
    <scope>NUCLEOTIDE SEQUENCE</scope>
</reference>
<evidence type="ECO:0000313" key="1">
    <source>
        <dbReference type="EMBL" id="JAH90235.1"/>
    </source>
</evidence>
<accession>A0A0E9WKZ9</accession>
<reference evidence="1" key="2">
    <citation type="journal article" date="2015" name="Fish Shellfish Immunol.">
        <title>Early steps in the European eel (Anguilla anguilla)-Vibrio vulnificus interaction in the gills: Role of the RtxA13 toxin.</title>
        <authorList>
            <person name="Callol A."/>
            <person name="Pajuelo D."/>
            <person name="Ebbesson L."/>
            <person name="Teles M."/>
            <person name="MacKenzie S."/>
            <person name="Amaro C."/>
        </authorList>
    </citation>
    <scope>NUCLEOTIDE SEQUENCE</scope>
</reference>
<sequence>MKLGSPGHNPRSYNMFNFTSLTETLFKYWSNSLREFTHAKSTKQ</sequence>
<dbReference type="AlphaFoldDB" id="A0A0E9WKZ9"/>
<proteinExistence type="predicted"/>